<evidence type="ECO:0000313" key="2">
    <source>
        <dbReference type="Proteomes" id="UP000799779"/>
    </source>
</evidence>
<reference evidence="1" key="1">
    <citation type="journal article" date="2020" name="Stud. Mycol.">
        <title>101 Dothideomycetes genomes: a test case for predicting lifestyles and emergence of pathogens.</title>
        <authorList>
            <person name="Haridas S."/>
            <person name="Albert R."/>
            <person name="Binder M."/>
            <person name="Bloem J."/>
            <person name="Labutti K."/>
            <person name="Salamov A."/>
            <person name="Andreopoulos B."/>
            <person name="Baker S."/>
            <person name="Barry K."/>
            <person name="Bills G."/>
            <person name="Bluhm B."/>
            <person name="Cannon C."/>
            <person name="Castanera R."/>
            <person name="Culley D."/>
            <person name="Daum C."/>
            <person name="Ezra D."/>
            <person name="Gonzalez J."/>
            <person name="Henrissat B."/>
            <person name="Kuo A."/>
            <person name="Liang C."/>
            <person name="Lipzen A."/>
            <person name="Lutzoni F."/>
            <person name="Magnuson J."/>
            <person name="Mondo S."/>
            <person name="Nolan M."/>
            <person name="Ohm R."/>
            <person name="Pangilinan J."/>
            <person name="Park H.-J."/>
            <person name="Ramirez L."/>
            <person name="Alfaro M."/>
            <person name="Sun H."/>
            <person name="Tritt A."/>
            <person name="Yoshinaga Y."/>
            <person name="Zwiers L.-H."/>
            <person name="Turgeon B."/>
            <person name="Goodwin S."/>
            <person name="Spatafora J."/>
            <person name="Crous P."/>
            <person name="Grigoriev I."/>
        </authorList>
    </citation>
    <scope>NUCLEOTIDE SEQUENCE</scope>
    <source>
        <strain evidence="1">CBS 123094</strain>
    </source>
</reference>
<dbReference type="EMBL" id="ML977618">
    <property type="protein sequence ID" value="KAF1997037.1"/>
    <property type="molecule type" value="Genomic_DNA"/>
</dbReference>
<proteinExistence type="predicted"/>
<dbReference type="AlphaFoldDB" id="A0A6A5W6T2"/>
<evidence type="ECO:0000313" key="1">
    <source>
        <dbReference type="EMBL" id="KAF1997037.1"/>
    </source>
</evidence>
<gene>
    <name evidence="1" type="ORF">P154DRAFT_525201</name>
</gene>
<protein>
    <submittedName>
        <fullName evidence="1">Uncharacterized protein</fullName>
    </submittedName>
</protein>
<accession>A0A6A5W6T2</accession>
<sequence>MASSATSAGRRTRRVMNLCIFPAAISLARSAFNNEKPNIIPAQCASGPFLNRSSRLNACPIGLQDFTVVF</sequence>
<keyword evidence="2" id="KW-1185">Reference proteome</keyword>
<dbReference type="Proteomes" id="UP000799779">
    <property type="component" value="Unassembled WGS sequence"/>
</dbReference>
<name>A0A6A5W6T2_9PLEO</name>
<organism evidence="1 2">
    <name type="scientific">Amniculicola lignicola CBS 123094</name>
    <dbReference type="NCBI Taxonomy" id="1392246"/>
    <lineage>
        <taxon>Eukaryota</taxon>
        <taxon>Fungi</taxon>
        <taxon>Dikarya</taxon>
        <taxon>Ascomycota</taxon>
        <taxon>Pezizomycotina</taxon>
        <taxon>Dothideomycetes</taxon>
        <taxon>Pleosporomycetidae</taxon>
        <taxon>Pleosporales</taxon>
        <taxon>Amniculicolaceae</taxon>
        <taxon>Amniculicola</taxon>
    </lineage>
</organism>